<reference evidence="2" key="1">
    <citation type="journal article" date="2023" name="Mol. Phylogenet. Evol.">
        <title>Genome-scale phylogeny and comparative genomics of the fungal order Sordariales.</title>
        <authorList>
            <person name="Hensen N."/>
            <person name="Bonometti L."/>
            <person name="Westerberg I."/>
            <person name="Brannstrom I.O."/>
            <person name="Guillou S."/>
            <person name="Cros-Aarteil S."/>
            <person name="Calhoun S."/>
            <person name="Haridas S."/>
            <person name="Kuo A."/>
            <person name="Mondo S."/>
            <person name="Pangilinan J."/>
            <person name="Riley R."/>
            <person name="LaButti K."/>
            <person name="Andreopoulos B."/>
            <person name="Lipzen A."/>
            <person name="Chen C."/>
            <person name="Yan M."/>
            <person name="Daum C."/>
            <person name="Ng V."/>
            <person name="Clum A."/>
            <person name="Steindorff A."/>
            <person name="Ohm R.A."/>
            <person name="Martin F."/>
            <person name="Silar P."/>
            <person name="Natvig D.O."/>
            <person name="Lalanne C."/>
            <person name="Gautier V."/>
            <person name="Ament-Velasquez S.L."/>
            <person name="Kruys A."/>
            <person name="Hutchinson M.I."/>
            <person name="Powell A.J."/>
            <person name="Barry K."/>
            <person name="Miller A.N."/>
            <person name="Grigoriev I.V."/>
            <person name="Debuchy R."/>
            <person name="Gladieux P."/>
            <person name="Hiltunen Thoren M."/>
            <person name="Johannesson H."/>
        </authorList>
    </citation>
    <scope>NUCLEOTIDE SEQUENCE</scope>
    <source>
        <strain evidence="2">PSN293</strain>
    </source>
</reference>
<accession>A0AAN7B349</accession>
<dbReference type="Proteomes" id="UP001301769">
    <property type="component" value="Unassembled WGS sequence"/>
</dbReference>
<comment type="caution">
    <text evidence="2">The sequence shown here is derived from an EMBL/GenBank/DDBJ whole genome shotgun (WGS) entry which is preliminary data.</text>
</comment>
<organism evidence="2 3">
    <name type="scientific">Rhypophila decipiens</name>
    <dbReference type="NCBI Taxonomy" id="261697"/>
    <lineage>
        <taxon>Eukaryota</taxon>
        <taxon>Fungi</taxon>
        <taxon>Dikarya</taxon>
        <taxon>Ascomycota</taxon>
        <taxon>Pezizomycotina</taxon>
        <taxon>Sordariomycetes</taxon>
        <taxon>Sordariomycetidae</taxon>
        <taxon>Sordariales</taxon>
        <taxon>Naviculisporaceae</taxon>
        <taxon>Rhypophila</taxon>
    </lineage>
</organism>
<evidence type="ECO:0000313" key="3">
    <source>
        <dbReference type="Proteomes" id="UP001301769"/>
    </source>
</evidence>
<evidence type="ECO:0000313" key="2">
    <source>
        <dbReference type="EMBL" id="KAK4209168.1"/>
    </source>
</evidence>
<sequence length="84" mass="8751">MKLLLQLLVFSLTASLGTTAPVTVDGYPGVGPVIPSHISPPRQSASKPTVVTLSKKNSLSTTYHECDQHCNQATAAPSSTSSEV</sequence>
<gene>
    <name evidence="2" type="ORF">QBC37DRAFT_430790</name>
</gene>
<evidence type="ECO:0000256" key="1">
    <source>
        <dbReference type="SAM" id="SignalP"/>
    </source>
</evidence>
<feature type="chain" id="PRO_5042990303" description="Secreted protein" evidence="1">
    <location>
        <begin position="20"/>
        <end position="84"/>
    </location>
</feature>
<keyword evidence="1" id="KW-0732">Signal</keyword>
<protein>
    <recommendedName>
        <fullName evidence="4">Secreted protein</fullName>
    </recommendedName>
</protein>
<keyword evidence="3" id="KW-1185">Reference proteome</keyword>
<proteinExistence type="predicted"/>
<dbReference type="AlphaFoldDB" id="A0AAN7B349"/>
<name>A0AAN7B349_9PEZI</name>
<evidence type="ECO:0008006" key="4">
    <source>
        <dbReference type="Google" id="ProtNLM"/>
    </source>
</evidence>
<dbReference type="EMBL" id="MU858214">
    <property type="protein sequence ID" value="KAK4209168.1"/>
    <property type="molecule type" value="Genomic_DNA"/>
</dbReference>
<reference evidence="2" key="2">
    <citation type="submission" date="2023-05" db="EMBL/GenBank/DDBJ databases">
        <authorList>
            <consortium name="Lawrence Berkeley National Laboratory"/>
            <person name="Steindorff A."/>
            <person name="Hensen N."/>
            <person name="Bonometti L."/>
            <person name="Westerberg I."/>
            <person name="Brannstrom I.O."/>
            <person name="Guillou S."/>
            <person name="Cros-Aarteil S."/>
            <person name="Calhoun S."/>
            <person name="Haridas S."/>
            <person name="Kuo A."/>
            <person name="Mondo S."/>
            <person name="Pangilinan J."/>
            <person name="Riley R."/>
            <person name="Labutti K."/>
            <person name="Andreopoulos B."/>
            <person name="Lipzen A."/>
            <person name="Chen C."/>
            <person name="Yanf M."/>
            <person name="Daum C."/>
            <person name="Ng V."/>
            <person name="Clum A."/>
            <person name="Ohm R."/>
            <person name="Martin F."/>
            <person name="Silar P."/>
            <person name="Natvig D."/>
            <person name="Lalanne C."/>
            <person name="Gautier V."/>
            <person name="Ament-Velasquez S.L."/>
            <person name="Kruys A."/>
            <person name="Hutchinson M.I."/>
            <person name="Powell A.J."/>
            <person name="Barry K."/>
            <person name="Miller A.N."/>
            <person name="Grigoriev I.V."/>
            <person name="Debuchy R."/>
            <person name="Gladieux P."/>
            <person name="Thoren M.H."/>
            <person name="Johannesson H."/>
        </authorList>
    </citation>
    <scope>NUCLEOTIDE SEQUENCE</scope>
    <source>
        <strain evidence="2">PSN293</strain>
    </source>
</reference>
<feature type="signal peptide" evidence="1">
    <location>
        <begin position="1"/>
        <end position="19"/>
    </location>
</feature>